<keyword evidence="2" id="KW-1185">Reference proteome</keyword>
<organism evidence="1 2">
    <name type="scientific">Racocetra persica</name>
    <dbReference type="NCBI Taxonomy" id="160502"/>
    <lineage>
        <taxon>Eukaryota</taxon>
        <taxon>Fungi</taxon>
        <taxon>Fungi incertae sedis</taxon>
        <taxon>Mucoromycota</taxon>
        <taxon>Glomeromycotina</taxon>
        <taxon>Glomeromycetes</taxon>
        <taxon>Diversisporales</taxon>
        <taxon>Gigasporaceae</taxon>
        <taxon>Racocetra</taxon>
    </lineage>
</organism>
<feature type="non-terminal residue" evidence="1">
    <location>
        <position position="41"/>
    </location>
</feature>
<name>A0ACA9SIS1_9GLOM</name>
<dbReference type="Proteomes" id="UP000789920">
    <property type="component" value="Unassembled WGS sequence"/>
</dbReference>
<comment type="caution">
    <text evidence="1">The sequence shown here is derived from an EMBL/GenBank/DDBJ whole genome shotgun (WGS) entry which is preliminary data.</text>
</comment>
<sequence length="41" mass="4862">EVAEIEPKSDDEKTIIDYFASDIENRDEEEFEHIDNLDNSF</sequence>
<proteinExistence type="predicted"/>
<dbReference type="EMBL" id="CAJVQC010125587">
    <property type="protein sequence ID" value="CAG8840052.1"/>
    <property type="molecule type" value="Genomic_DNA"/>
</dbReference>
<evidence type="ECO:0000313" key="2">
    <source>
        <dbReference type="Proteomes" id="UP000789920"/>
    </source>
</evidence>
<accession>A0ACA9SIS1</accession>
<feature type="non-terminal residue" evidence="1">
    <location>
        <position position="1"/>
    </location>
</feature>
<evidence type="ECO:0000313" key="1">
    <source>
        <dbReference type="EMBL" id="CAG8840052.1"/>
    </source>
</evidence>
<reference evidence="1" key="1">
    <citation type="submission" date="2021-06" db="EMBL/GenBank/DDBJ databases">
        <authorList>
            <person name="Kallberg Y."/>
            <person name="Tangrot J."/>
            <person name="Rosling A."/>
        </authorList>
    </citation>
    <scope>NUCLEOTIDE SEQUENCE</scope>
    <source>
        <strain evidence="1">MA461A</strain>
    </source>
</reference>
<gene>
    <name evidence="1" type="ORF">RPERSI_LOCUS31281</name>
</gene>
<protein>
    <submittedName>
        <fullName evidence="1">9362_t:CDS:1</fullName>
    </submittedName>
</protein>